<reference evidence="4 5" key="1">
    <citation type="journal article" date="2014" name="Int. J. Syst. Evol. Microbiol.">
        <title>Solimonas terrae sp. nov., isolated from soil.</title>
        <authorList>
            <person name="Kim S.J."/>
            <person name="Moon J.Y."/>
            <person name="Weon H.Y."/>
            <person name="Ahn J.H."/>
            <person name="Chen W.M."/>
            <person name="Kwon S.W."/>
        </authorList>
    </citation>
    <scope>NUCLEOTIDE SEQUENCE [LARGE SCALE GENOMIC DNA]</scope>
    <source>
        <strain evidence="4 5">KIS83-12</strain>
    </source>
</reference>
<dbReference type="InterPro" id="IPR018754">
    <property type="entry name" value="RovC-like_DNA-bd"/>
</dbReference>
<evidence type="ECO:0000259" key="3">
    <source>
        <dbReference type="Pfam" id="PF22791"/>
    </source>
</evidence>
<evidence type="ECO:0000313" key="5">
    <source>
        <dbReference type="Proteomes" id="UP000472676"/>
    </source>
</evidence>
<protein>
    <submittedName>
        <fullName evidence="4">DUF2285 domain-containing protein</fullName>
    </submittedName>
</protein>
<feature type="domain" description="T6SS Transcription factor RovC-like DNA binding" evidence="1">
    <location>
        <begin position="150"/>
        <end position="249"/>
    </location>
</feature>
<evidence type="ECO:0000313" key="4">
    <source>
        <dbReference type="EMBL" id="NGY05944.1"/>
    </source>
</evidence>
<gene>
    <name evidence="4" type="ORF">G7Y85_14310</name>
</gene>
<accession>A0A6M2BU94</accession>
<dbReference type="RefSeq" id="WP_166258446.1">
    <property type="nucleotide sequence ID" value="NZ_JAAMOW010000007.1"/>
</dbReference>
<dbReference type="Proteomes" id="UP000472676">
    <property type="component" value="Unassembled WGS sequence"/>
</dbReference>
<evidence type="ECO:0000259" key="1">
    <source>
        <dbReference type="Pfam" id="PF10074"/>
    </source>
</evidence>
<dbReference type="Pfam" id="PF10074">
    <property type="entry name" value="RovC_DNA-bd"/>
    <property type="match status" value="1"/>
</dbReference>
<feature type="domain" description="DUF7011" evidence="3">
    <location>
        <begin position="79"/>
        <end position="125"/>
    </location>
</feature>
<dbReference type="InterPro" id="IPR045465">
    <property type="entry name" value="Trans_reg_dom"/>
</dbReference>
<dbReference type="InterPro" id="IPR053895">
    <property type="entry name" value="DUF7011"/>
</dbReference>
<dbReference type="Pfam" id="PF20109">
    <property type="entry name" value="Trans_reg_dom"/>
    <property type="match status" value="1"/>
</dbReference>
<feature type="domain" description="Transcriptional regulator-like" evidence="2">
    <location>
        <begin position="8"/>
        <end position="58"/>
    </location>
</feature>
<proteinExistence type="predicted"/>
<sequence length="253" mass="28830">MRAPAIGWHPVAAYLYVFHLDGPALAWEYLRRHPGYRCDWQRYRRRPHERHALRWGLRLLEDPGRDARDAQPDWTPDPDRLVLVRPDDDPPHAAPPFRLWSIPGRKRLLHDGRRLVLSCQLVDRTLRLALSPMLADGMAYAYAVRAGSRLNERLRTTGPELAVLDATAAGRRTAIASNRPGRASLLHLLTMQALDGTQAGASQRELAEVLFGQEAVAERWHGDSELRAHVRRLVRRGQRFMQGGYRQLLCGGR</sequence>
<keyword evidence="5" id="KW-1185">Reference proteome</keyword>
<dbReference type="AlphaFoldDB" id="A0A6M2BU94"/>
<evidence type="ECO:0000259" key="2">
    <source>
        <dbReference type="Pfam" id="PF20109"/>
    </source>
</evidence>
<name>A0A6M2BU94_9GAMM</name>
<dbReference type="EMBL" id="JAAMOW010000007">
    <property type="protein sequence ID" value="NGY05944.1"/>
    <property type="molecule type" value="Genomic_DNA"/>
</dbReference>
<organism evidence="4 5">
    <name type="scientific">Solimonas terrae</name>
    <dbReference type="NCBI Taxonomy" id="1396819"/>
    <lineage>
        <taxon>Bacteria</taxon>
        <taxon>Pseudomonadati</taxon>
        <taxon>Pseudomonadota</taxon>
        <taxon>Gammaproteobacteria</taxon>
        <taxon>Nevskiales</taxon>
        <taxon>Nevskiaceae</taxon>
        <taxon>Solimonas</taxon>
    </lineage>
</organism>
<comment type="caution">
    <text evidence="4">The sequence shown here is derived from an EMBL/GenBank/DDBJ whole genome shotgun (WGS) entry which is preliminary data.</text>
</comment>
<dbReference type="Pfam" id="PF22791">
    <property type="entry name" value="DUF7011"/>
    <property type="match status" value="1"/>
</dbReference>